<dbReference type="EMBL" id="KT342856">
    <property type="protein sequence ID" value="ANA08033.1"/>
    <property type="molecule type" value="Genomic_DNA"/>
</dbReference>
<dbReference type="InterPro" id="IPR011006">
    <property type="entry name" value="CheY-like_superfamily"/>
</dbReference>
<dbReference type="Gene3D" id="3.40.50.2300">
    <property type="match status" value="1"/>
</dbReference>
<name>A0A166H2K5_9BACT</name>
<dbReference type="SUPFAM" id="SSF52172">
    <property type="entry name" value="CheY-like"/>
    <property type="match status" value="1"/>
</dbReference>
<dbReference type="AlphaFoldDB" id="A0A166H2K5"/>
<protein>
    <submittedName>
        <fullName evidence="1">Uncharacterized protein</fullName>
    </submittedName>
</protein>
<accession>A0A166H2K5</accession>
<reference evidence="1" key="1">
    <citation type="submission" date="2015-07" db="EMBL/GenBank/DDBJ databases">
        <title>Exploring the genomic information of specific uncultured soil bacteria through a new metagenomic library-based strategy.</title>
        <authorList>
            <person name="Liu Y."/>
            <person name="Zhang R."/>
        </authorList>
    </citation>
    <scope>NUCLEOTIDE SEQUENCE</scope>
</reference>
<gene>
    <name evidence="1" type="ORF">5G4_004</name>
</gene>
<proteinExistence type="predicted"/>
<organism evidence="1">
    <name type="scientific">uncultured bacterium 5G4</name>
    <dbReference type="NCBI Taxonomy" id="1701326"/>
    <lineage>
        <taxon>Bacteria</taxon>
        <taxon>environmental samples</taxon>
    </lineage>
</organism>
<sequence length="91" mass="10424">MSERIASQDHNLIVFNTGMPAEQKSAFIRRWREERPGIKVLEISNLPYIWHPIPIGEVGAADRYLPIPFDLEKLTTVVEECLNEQANTSEC</sequence>
<evidence type="ECO:0000313" key="1">
    <source>
        <dbReference type="EMBL" id="ANA08033.1"/>
    </source>
</evidence>